<name>A0A2P5DWY6_PARAD</name>
<keyword evidence="2" id="KW-1185">Reference proteome</keyword>
<organism evidence="1 2">
    <name type="scientific">Parasponia andersonii</name>
    <name type="common">Sponia andersonii</name>
    <dbReference type="NCBI Taxonomy" id="3476"/>
    <lineage>
        <taxon>Eukaryota</taxon>
        <taxon>Viridiplantae</taxon>
        <taxon>Streptophyta</taxon>
        <taxon>Embryophyta</taxon>
        <taxon>Tracheophyta</taxon>
        <taxon>Spermatophyta</taxon>
        <taxon>Magnoliopsida</taxon>
        <taxon>eudicotyledons</taxon>
        <taxon>Gunneridae</taxon>
        <taxon>Pentapetalae</taxon>
        <taxon>rosids</taxon>
        <taxon>fabids</taxon>
        <taxon>Rosales</taxon>
        <taxon>Cannabaceae</taxon>
        <taxon>Parasponia</taxon>
    </lineage>
</organism>
<dbReference type="EMBL" id="JXTB01000012">
    <property type="protein sequence ID" value="PON77789.1"/>
    <property type="molecule type" value="Genomic_DNA"/>
</dbReference>
<sequence>TLLSSSQAHSLPDNSIPQWTPSPVGYLKLNTDALVRTSELSSPLRTSSLCSRGTHSIHFY</sequence>
<dbReference type="OrthoDB" id="10441198at2759"/>
<reference evidence="2" key="1">
    <citation type="submission" date="2016-06" db="EMBL/GenBank/DDBJ databases">
        <title>Parallel loss of symbiosis genes in relatives of nitrogen-fixing non-legume Parasponia.</title>
        <authorList>
            <person name="Van Velzen R."/>
            <person name="Holmer R."/>
            <person name="Bu F."/>
            <person name="Rutten L."/>
            <person name="Van Zeijl A."/>
            <person name="Liu W."/>
            <person name="Santuari L."/>
            <person name="Cao Q."/>
            <person name="Sharma T."/>
            <person name="Shen D."/>
            <person name="Roswanjaya Y."/>
            <person name="Wardhani T."/>
            <person name="Kalhor M.S."/>
            <person name="Jansen J."/>
            <person name="Van den Hoogen J."/>
            <person name="Gungor B."/>
            <person name="Hartog M."/>
            <person name="Hontelez J."/>
            <person name="Verver J."/>
            <person name="Yang W.-C."/>
            <person name="Schijlen E."/>
            <person name="Repin R."/>
            <person name="Schilthuizen M."/>
            <person name="Schranz E."/>
            <person name="Heidstra R."/>
            <person name="Miyata K."/>
            <person name="Fedorova E."/>
            <person name="Kohlen W."/>
            <person name="Bisseling T."/>
            <person name="Smit S."/>
            <person name="Geurts R."/>
        </authorList>
    </citation>
    <scope>NUCLEOTIDE SEQUENCE [LARGE SCALE GENOMIC DNA]</scope>
    <source>
        <strain evidence="2">cv. WU1-14</strain>
    </source>
</reference>
<evidence type="ECO:0000313" key="2">
    <source>
        <dbReference type="Proteomes" id="UP000237105"/>
    </source>
</evidence>
<feature type="non-terminal residue" evidence="1">
    <location>
        <position position="1"/>
    </location>
</feature>
<evidence type="ECO:0000313" key="1">
    <source>
        <dbReference type="EMBL" id="PON77789.1"/>
    </source>
</evidence>
<dbReference type="Proteomes" id="UP000237105">
    <property type="component" value="Unassembled WGS sequence"/>
</dbReference>
<proteinExistence type="predicted"/>
<gene>
    <name evidence="1" type="ORF">PanWU01x14_025450</name>
</gene>
<protein>
    <submittedName>
        <fullName evidence="1">Uncharacterized protein</fullName>
    </submittedName>
</protein>
<accession>A0A2P5DWY6</accession>
<dbReference type="AlphaFoldDB" id="A0A2P5DWY6"/>
<comment type="caution">
    <text evidence="1">The sequence shown here is derived from an EMBL/GenBank/DDBJ whole genome shotgun (WGS) entry which is preliminary data.</text>
</comment>